<name>A0AA37SLP5_9BACT</name>
<evidence type="ECO:0000313" key="4">
    <source>
        <dbReference type="EMBL" id="GLR15829.1"/>
    </source>
</evidence>
<dbReference type="Gene3D" id="3.40.50.1820">
    <property type="entry name" value="alpha/beta hydrolase"/>
    <property type="match status" value="1"/>
</dbReference>
<dbReference type="EMBL" id="BSOH01000001">
    <property type="protein sequence ID" value="GLR15829.1"/>
    <property type="molecule type" value="Genomic_DNA"/>
</dbReference>
<dbReference type="InterPro" id="IPR029058">
    <property type="entry name" value="AB_hydrolase_fold"/>
</dbReference>
<keyword evidence="2" id="KW-0378">Hydrolase</keyword>
<dbReference type="PROSITE" id="PS51257">
    <property type="entry name" value="PROKAR_LIPOPROTEIN"/>
    <property type="match status" value="1"/>
</dbReference>
<dbReference type="Proteomes" id="UP001156666">
    <property type="component" value="Unassembled WGS sequence"/>
</dbReference>
<evidence type="ECO:0000259" key="3">
    <source>
        <dbReference type="Pfam" id="PF01738"/>
    </source>
</evidence>
<dbReference type="InterPro" id="IPR002925">
    <property type="entry name" value="Dienelactn_hydro"/>
</dbReference>
<keyword evidence="5" id="KW-1185">Reference proteome</keyword>
<dbReference type="AlphaFoldDB" id="A0AA37SLP5"/>
<dbReference type="InterPro" id="IPR050955">
    <property type="entry name" value="Plant_Biomass_Hydrol_Est"/>
</dbReference>
<feature type="domain" description="Dienelactone hydrolase" evidence="3">
    <location>
        <begin position="138"/>
        <end position="229"/>
    </location>
</feature>
<protein>
    <recommendedName>
        <fullName evidence="3">Dienelactone hydrolase domain-containing protein</fullName>
    </recommendedName>
</protein>
<sequence>MKNIIIPSSLLFVFLIFLSSCKKEDPLPKVTDATIRADFQAISLDPGVQDIELEVAENVFYSFRVIVPDVDLSQDWPLIMAFHGASGGSADAHKTTDCYIEPGFQDLDAFIIHPNAGQDEWYEISNQNKVQTLLRLSTEYWPIDFDKIAATGYSNGGNMSWLMAEVAFEAFTASIPIASSYDMSVTDSTSRKVTIPMYVIHGENDELFPIADTKKWVDESIAAGSDITFVQADSLTHFMPCDYVPYVQDAAMWLKELWQ</sequence>
<dbReference type="RefSeq" id="WP_235294592.1">
    <property type="nucleotide sequence ID" value="NZ_BSOH01000001.1"/>
</dbReference>
<dbReference type="PANTHER" id="PTHR43037:SF5">
    <property type="entry name" value="FERULOYL ESTERASE"/>
    <property type="match status" value="1"/>
</dbReference>
<evidence type="ECO:0000256" key="2">
    <source>
        <dbReference type="ARBA" id="ARBA00022801"/>
    </source>
</evidence>
<proteinExistence type="predicted"/>
<gene>
    <name evidence="4" type="ORF">GCM10007940_04440</name>
</gene>
<reference evidence="4" key="1">
    <citation type="journal article" date="2014" name="Int. J. Syst. Evol. Microbiol.">
        <title>Complete genome sequence of Corynebacterium casei LMG S-19264T (=DSM 44701T), isolated from a smear-ripened cheese.</title>
        <authorList>
            <consortium name="US DOE Joint Genome Institute (JGI-PGF)"/>
            <person name="Walter F."/>
            <person name="Albersmeier A."/>
            <person name="Kalinowski J."/>
            <person name="Ruckert C."/>
        </authorList>
    </citation>
    <scope>NUCLEOTIDE SEQUENCE</scope>
    <source>
        <strain evidence="4">NBRC 108769</strain>
    </source>
</reference>
<comment type="caution">
    <text evidence="4">The sequence shown here is derived from an EMBL/GenBank/DDBJ whole genome shotgun (WGS) entry which is preliminary data.</text>
</comment>
<dbReference type="GO" id="GO:0016787">
    <property type="term" value="F:hydrolase activity"/>
    <property type="evidence" value="ECO:0007669"/>
    <property type="project" value="UniProtKB-KW"/>
</dbReference>
<dbReference type="Pfam" id="PF01738">
    <property type="entry name" value="DLH"/>
    <property type="match status" value="1"/>
</dbReference>
<organism evidence="4 5">
    <name type="scientific">Portibacter lacus</name>
    <dbReference type="NCBI Taxonomy" id="1099794"/>
    <lineage>
        <taxon>Bacteria</taxon>
        <taxon>Pseudomonadati</taxon>
        <taxon>Bacteroidota</taxon>
        <taxon>Saprospiria</taxon>
        <taxon>Saprospirales</taxon>
        <taxon>Haliscomenobacteraceae</taxon>
        <taxon>Portibacter</taxon>
    </lineage>
</organism>
<evidence type="ECO:0000256" key="1">
    <source>
        <dbReference type="ARBA" id="ARBA00022729"/>
    </source>
</evidence>
<accession>A0AA37SLP5</accession>
<dbReference type="SUPFAM" id="SSF53474">
    <property type="entry name" value="alpha/beta-Hydrolases"/>
    <property type="match status" value="1"/>
</dbReference>
<reference evidence="4" key="2">
    <citation type="submission" date="2023-01" db="EMBL/GenBank/DDBJ databases">
        <title>Draft genome sequence of Portibacter lacus strain NBRC 108769.</title>
        <authorList>
            <person name="Sun Q."/>
            <person name="Mori K."/>
        </authorList>
    </citation>
    <scope>NUCLEOTIDE SEQUENCE</scope>
    <source>
        <strain evidence="4">NBRC 108769</strain>
    </source>
</reference>
<keyword evidence="1" id="KW-0732">Signal</keyword>
<evidence type="ECO:0000313" key="5">
    <source>
        <dbReference type="Proteomes" id="UP001156666"/>
    </source>
</evidence>
<dbReference type="PANTHER" id="PTHR43037">
    <property type="entry name" value="UNNAMED PRODUCT-RELATED"/>
    <property type="match status" value="1"/>
</dbReference>